<evidence type="ECO:0000313" key="3">
    <source>
        <dbReference type="EMBL" id="CAA7047267.1"/>
    </source>
</evidence>
<name>A0A6D2K5A2_9BRAS</name>
<keyword evidence="4" id="KW-1185">Reference proteome</keyword>
<evidence type="ECO:0000313" key="4">
    <source>
        <dbReference type="Proteomes" id="UP000467841"/>
    </source>
</evidence>
<dbReference type="OrthoDB" id="1022462at2759"/>
<dbReference type="InterPro" id="IPR043502">
    <property type="entry name" value="DNA/RNA_pol_sf"/>
</dbReference>
<proteinExistence type="predicted"/>
<dbReference type="AlphaFoldDB" id="A0A6D2K5A2"/>
<organism evidence="3 4">
    <name type="scientific">Microthlaspi erraticum</name>
    <dbReference type="NCBI Taxonomy" id="1685480"/>
    <lineage>
        <taxon>Eukaryota</taxon>
        <taxon>Viridiplantae</taxon>
        <taxon>Streptophyta</taxon>
        <taxon>Embryophyta</taxon>
        <taxon>Tracheophyta</taxon>
        <taxon>Spermatophyta</taxon>
        <taxon>Magnoliopsida</taxon>
        <taxon>eudicotyledons</taxon>
        <taxon>Gunneridae</taxon>
        <taxon>Pentapetalae</taxon>
        <taxon>rosids</taxon>
        <taxon>malvids</taxon>
        <taxon>Brassicales</taxon>
        <taxon>Brassicaceae</taxon>
        <taxon>Coluteocarpeae</taxon>
        <taxon>Microthlaspi</taxon>
    </lineage>
</organism>
<sequence length="107" mass="11880">MSSVNLVTYTVLLNGRAHGFIRPERGIRQGDPLSPFLFILCPEVLVSCLNHSEAMRKLHGTSLAPSGPSVHHLLFADDSLLMCRASKEEAEELMRCLKSSMESLLDR</sequence>
<dbReference type="Pfam" id="PF00078">
    <property type="entry name" value="RVT_1"/>
    <property type="match status" value="1"/>
</dbReference>
<dbReference type="InterPro" id="IPR000477">
    <property type="entry name" value="RT_dom"/>
</dbReference>
<accession>A0A6D2K5A2</accession>
<gene>
    <name evidence="2" type="ORF">MERR_LOCUS21725</name>
    <name evidence="3" type="ORF">MERR_LOCUS34502</name>
</gene>
<dbReference type="EMBL" id="CACVBM020001149">
    <property type="protein sequence ID" value="CAA7034490.1"/>
    <property type="molecule type" value="Genomic_DNA"/>
</dbReference>
<reference evidence="3 4" key="1">
    <citation type="submission" date="2020-01" db="EMBL/GenBank/DDBJ databases">
        <authorList>
            <person name="Mishra B."/>
        </authorList>
    </citation>
    <scope>NUCLEOTIDE SEQUENCE [LARGE SCALE GENOMIC DNA]</scope>
</reference>
<dbReference type="EMBL" id="CACVBM020001370">
    <property type="protein sequence ID" value="CAA7047267.1"/>
    <property type="molecule type" value="Genomic_DNA"/>
</dbReference>
<evidence type="ECO:0000259" key="1">
    <source>
        <dbReference type="Pfam" id="PF00078"/>
    </source>
</evidence>
<evidence type="ECO:0000313" key="2">
    <source>
        <dbReference type="EMBL" id="CAA7034490.1"/>
    </source>
</evidence>
<dbReference type="Proteomes" id="UP000467841">
    <property type="component" value="Unassembled WGS sequence"/>
</dbReference>
<feature type="domain" description="Reverse transcriptase" evidence="1">
    <location>
        <begin position="13"/>
        <end position="102"/>
    </location>
</feature>
<dbReference type="SUPFAM" id="SSF56672">
    <property type="entry name" value="DNA/RNA polymerases"/>
    <property type="match status" value="1"/>
</dbReference>
<protein>
    <recommendedName>
        <fullName evidence="1">Reverse transcriptase domain-containing protein</fullName>
    </recommendedName>
</protein>